<organism evidence="1 2">
    <name type="scientific">Agaricus bisporus var. burnettii</name>
    <dbReference type="NCBI Taxonomy" id="192524"/>
    <lineage>
        <taxon>Eukaryota</taxon>
        <taxon>Fungi</taxon>
        <taxon>Dikarya</taxon>
        <taxon>Basidiomycota</taxon>
        <taxon>Agaricomycotina</taxon>
        <taxon>Agaricomycetes</taxon>
        <taxon>Agaricomycetidae</taxon>
        <taxon>Agaricales</taxon>
        <taxon>Agaricineae</taxon>
        <taxon>Agaricaceae</taxon>
        <taxon>Agaricus</taxon>
    </lineage>
</organism>
<gene>
    <name evidence="1" type="ORF">Agabi119p4_5226</name>
</gene>
<dbReference type="AlphaFoldDB" id="A0A8H7F4U0"/>
<dbReference type="EMBL" id="JABXXO010000006">
    <property type="protein sequence ID" value="KAF7776833.1"/>
    <property type="molecule type" value="Genomic_DNA"/>
</dbReference>
<reference evidence="1 2" key="1">
    <citation type="journal article" name="Sci. Rep.">
        <title>Telomere-to-telomere assembled and centromere annotated genomes of the two main subspecies of the button mushroom Agaricus bisporus reveal especially polymorphic chromosome ends.</title>
        <authorList>
            <person name="Sonnenberg A.S.M."/>
            <person name="Sedaghat-Telgerd N."/>
            <person name="Lavrijssen B."/>
            <person name="Ohm R.A."/>
            <person name="Hendrickx P.M."/>
            <person name="Scholtmeijer K."/>
            <person name="Baars J.J.P."/>
            <person name="van Peer A."/>
        </authorList>
    </citation>
    <scope>NUCLEOTIDE SEQUENCE [LARGE SCALE GENOMIC DNA]</scope>
    <source>
        <strain evidence="1 2">H119_p4</strain>
    </source>
</reference>
<evidence type="ECO:0000313" key="1">
    <source>
        <dbReference type="EMBL" id="KAF7776833.1"/>
    </source>
</evidence>
<dbReference type="Proteomes" id="UP000629468">
    <property type="component" value="Unassembled WGS sequence"/>
</dbReference>
<proteinExistence type="predicted"/>
<protein>
    <submittedName>
        <fullName evidence="1">Uncharacterized protein</fullName>
    </submittedName>
</protein>
<name>A0A8H7F4U0_AGABI</name>
<accession>A0A8H7F4U0</accession>
<comment type="caution">
    <text evidence="1">The sequence shown here is derived from an EMBL/GenBank/DDBJ whole genome shotgun (WGS) entry which is preliminary data.</text>
</comment>
<sequence>MCNTGLLSNSRITRIDTSGSANQRIVRISTPYRPLKYRAHKCHRAVYPGLFHTYPLLGAFDEFNDLWCREFGQTWALSRITTSYHIVNIRSVITGWRPRHFRLRGLFRMDVC</sequence>
<evidence type="ECO:0000313" key="2">
    <source>
        <dbReference type="Proteomes" id="UP000629468"/>
    </source>
</evidence>